<dbReference type="Proteomes" id="UP000799324">
    <property type="component" value="Unassembled WGS sequence"/>
</dbReference>
<name>A0A6A6TVK4_9PLEO</name>
<dbReference type="GO" id="GO:0005681">
    <property type="term" value="C:spliceosomal complex"/>
    <property type="evidence" value="ECO:0007669"/>
    <property type="project" value="TreeGrafter"/>
</dbReference>
<protein>
    <recommendedName>
        <fullName evidence="8">PWI domain-containing protein</fullName>
    </recommendedName>
</protein>
<dbReference type="SMART" id="SM00311">
    <property type="entry name" value="PWI"/>
    <property type="match status" value="1"/>
</dbReference>
<evidence type="ECO:0000256" key="1">
    <source>
        <dbReference type="ARBA" id="ARBA00022664"/>
    </source>
</evidence>
<dbReference type="InterPro" id="IPR035979">
    <property type="entry name" value="RBD_domain_sf"/>
</dbReference>
<dbReference type="InterPro" id="IPR036483">
    <property type="entry name" value="PWI_dom_sf"/>
</dbReference>
<dbReference type="SUPFAM" id="SSF54928">
    <property type="entry name" value="RNA-binding domain, RBD"/>
    <property type="match status" value="1"/>
</dbReference>
<dbReference type="Gene3D" id="1.20.1390.10">
    <property type="entry name" value="PWI domain"/>
    <property type="match status" value="1"/>
</dbReference>
<evidence type="ECO:0000313" key="6">
    <source>
        <dbReference type="EMBL" id="KAF2662654.1"/>
    </source>
</evidence>
<dbReference type="InterPro" id="IPR052768">
    <property type="entry name" value="RBM25"/>
</dbReference>
<proteinExistence type="predicted"/>
<gene>
    <name evidence="6" type="ORF">K491DRAFT_686533</name>
</gene>
<feature type="region of interest" description="Disordered" evidence="3">
    <location>
        <begin position="83"/>
        <end position="107"/>
    </location>
</feature>
<keyword evidence="7" id="KW-1185">Reference proteome</keyword>
<dbReference type="OrthoDB" id="6275295at2759"/>
<dbReference type="InterPro" id="IPR002483">
    <property type="entry name" value="PWI_dom"/>
</dbReference>
<dbReference type="SUPFAM" id="SSF101233">
    <property type="entry name" value="PWI domain"/>
    <property type="match status" value="1"/>
</dbReference>
<evidence type="ECO:0000256" key="2">
    <source>
        <dbReference type="PROSITE-ProRule" id="PRU00176"/>
    </source>
</evidence>
<feature type="region of interest" description="Disordered" evidence="3">
    <location>
        <begin position="471"/>
        <end position="499"/>
    </location>
</feature>
<feature type="compositionally biased region" description="Basic and acidic residues" evidence="3">
    <location>
        <begin position="471"/>
        <end position="482"/>
    </location>
</feature>
<feature type="compositionally biased region" description="Pro residues" evidence="3">
    <location>
        <begin position="21"/>
        <end position="45"/>
    </location>
</feature>
<dbReference type="PANTHER" id="PTHR18806:SF4">
    <property type="entry name" value="RNA-BINDING PROTEIN 25"/>
    <property type="match status" value="1"/>
</dbReference>
<dbReference type="PANTHER" id="PTHR18806">
    <property type="entry name" value="RBM25 PROTEIN"/>
    <property type="match status" value="1"/>
</dbReference>
<feature type="region of interest" description="Disordered" evidence="3">
    <location>
        <begin position="1"/>
        <end position="70"/>
    </location>
</feature>
<evidence type="ECO:0000256" key="3">
    <source>
        <dbReference type="SAM" id="MobiDB-lite"/>
    </source>
</evidence>
<reference evidence="6" key="1">
    <citation type="journal article" date="2020" name="Stud. Mycol.">
        <title>101 Dothideomycetes genomes: a test case for predicting lifestyles and emergence of pathogens.</title>
        <authorList>
            <person name="Haridas S."/>
            <person name="Albert R."/>
            <person name="Binder M."/>
            <person name="Bloem J."/>
            <person name="Labutti K."/>
            <person name="Salamov A."/>
            <person name="Andreopoulos B."/>
            <person name="Baker S."/>
            <person name="Barry K."/>
            <person name="Bills G."/>
            <person name="Bluhm B."/>
            <person name="Cannon C."/>
            <person name="Castanera R."/>
            <person name="Culley D."/>
            <person name="Daum C."/>
            <person name="Ezra D."/>
            <person name="Gonzalez J."/>
            <person name="Henrissat B."/>
            <person name="Kuo A."/>
            <person name="Liang C."/>
            <person name="Lipzen A."/>
            <person name="Lutzoni F."/>
            <person name="Magnuson J."/>
            <person name="Mondo S."/>
            <person name="Nolan M."/>
            <person name="Ohm R."/>
            <person name="Pangilinan J."/>
            <person name="Park H.-J."/>
            <person name="Ramirez L."/>
            <person name="Alfaro M."/>
            <person name="Sun H."/>
            <person name="Tritt A."/>
            <person name="Yoshinaga Y."/>
            <person name="Zwiers L.-H."/>
            <person name="Turgeon B."/>
            <person name="Goodwin S."/>
            <person name="Spatafora J."/>
            <person name="Crous P."/>
            <person name="Grigoriev I."/>
        </authorList>
    </citation>
    <scope>NUCLEOTIDE SEQUENCE</scope>
    <source>
        <strain evidence="6">CBS 122681</strain>
    </source>
</reference>
<accession>A0A6A6TVK4</accession>
<evidence type="ECO:0000259" key="5">
    <source>
        <dbReference type="PROSITE" id="PS51025"/>
    </source>
</evidence>
<feature type="domain" description="PWI" evidence="5">
    <location>
        <begin position="661"/>
        <end position="753"/>
    </location>
</feature>
<dbReference type="GO" id="GO:0006397">
    <property type="term" value="P:mRNA processing"/>
    <property type="evidence" value="ECO:0007669"/>
    <property type="project" value="UniProtKB-KW"/>
</dbReference>
<dbReference type="InterPro" id="IPR034268">
    <property type="entry name" value="RBM25_RRM"/>
</dbReference>
<dbReference type="Gene3D" id="3.30.70.330">
    <property type="match status" value="1"/>
</dbReference>
<evidence type="ECO:0000313" key="7">
    <source>
        <dbReference type="Proteomes" id="UP000799324"/>
    </source>
</evidence>
<feature type="compositionally biased region" description="Acidic residues" evidence="3">
    <location>
        <begin position="429"/>
        <end position="439"/>
    </location>
</feature>
<evidence type="ECO:0008006" key="8">
    <source>
        <dbReference type="Google" id="ProtNLM"/>
    </source>
</evidence>
<dbReference type="PROSITE" id="PS50102">
    <property type="entry name" value="RRM"/>
    <property type="match status" value="1"/>
</dbReference>
<keyword evidence="1" id="KW-0507">mRNA processing</keyword>
<dbReference type="GO" id="GO:0003729">
    <property type="term" value="F:mRNA binding"/>
    <property type="evidence" value="ECO:0007669"/>
    <property type="project" value="TreeGrafter"/>
</dbReference>
<evidence type="ECO:0000259" key="4">
    <source>
        <dbReference type="PROSITE" id="PS50102"/>
    </source>
</evidence>
<dbReference type="AlphaFoldDB" id="A0A6A6TVK4"/>
<keyword evidence="2" id="KW-0694">RNA-binding</keyword>
<dbReference type="CDD" id="cd12446">
    <property type="entry name" value="RRM_RBM25"/>
    <property type="match status" value="1"/>
</dbReference>
<feature type="domain" description="RRM" evidence="4">
    <location>
        <begin position="140"/>
        <end position="221"/>
    </location>
</feature>
<feature type="region of interest" description="Disordered" evidence="3">
    <location>
        <begin position="356"/>
        <end position="450"/>
    </location>
</feature>
<feature type="compositionally biased region" description="Basic and acidic residues" evidence="3">
    <location>
        <begin position="488"/>
        <end position="497"/>
    </location>
</feature>
<dbReference type="PROSITE" id="PS51025">
    <property type="entry name" value="PWI"/>
    <property type="match status" value="1"/>
</dbReference>
<dbReference type="Pfam" id="PF01480">
    <property type="entry name" value="PWI"/>
    <property type="match status" value="1"/>
</dbReference>
<dbReference type="InterPro" id="IPR000504">
    <property type="entry name" value="RRM_dom"/>
</dbReference>
<sequence>MYNYGAPPGYNRPPGYSGAPPGMPPGMAPPPGTSTPSAPGVPPPNANHAQPPTLGGPRPLPANWQAPNNMPPINFSAPVIRLGTSGPQRGAADSPAGRSQNNAAPMRRGLGMDSAMREDRQGRAEPIQQLIFPTREEIARTIFVGNIPDGAGGDDGMERILSAAGRLTRWTRATDANNKPQTFGFAEFGDAESLEMAIAIFQGVQVPTKRQDATQVKKEGEDADEIDMTILQVVFDEASIKYSEEWKNRRAEDENKVQFRIDQAKEHLQQVLGSLLHPTRQVPMDGPGDITMQDVPTQDGDGVEVVNIAFSAEDDLADIPAEMREIVAAEIAAFRDRSNRRDQERLKREEEIEAEERLRVGRRSPPLSAPTGPGGANGANGVPLGPRADRGIQGAPSGPRGSQFPRDYQGGVNFVNGGAINNGVYINREDDDDSASDDEIERRRQKKKDEELEELYKKQLHSWLKTENRYTQSEKREADNVKIQEAQRQQRRDDAARDLGVFDDDFEPMRRTEMYYRDHNSWMHDRREDREVEAQKDAADRANEQREQAVQQKQKEVARGMADSFLEQQAEELARAPRQAEPFKMSLGAAAKKIEEAAAPRRTAAEVENLLEDEEMLDAPTAKKRTLIPIKFDASIRANLTAEEIVEAQQQLAREIPSDKEGLWEWKVSWEHLLDKAIDNDIKNWAEKKILDVMGVQEDLLVDAIVDHLRSKQPPEGLVDNLEIAMDDEAEGLVKKLWRMVIYYSEQEKRGIK</sequence>
<dbReference type="EMBL" id="MU004289">
    <property type="protein sequence ID" value="KAF2662654.1"/>
    <property type="molecule type" value="Genomic_DNA"/>
</dbReference>
<organism evidence="6 7">
    <name type="scientific">Lophiostoma macrostomum CBS 122681</name>
    <dbReference type="NCBI Taxonomy" id="1314788"/>
    <lineage>
        <taxon>Eukaryota</taxon>
        <taxon>Fungi</taxon>
        <taxon>Dikarya</taxon>
        <taxon>Ascomycota</taxon>
        <taxon>Pezizomycotina</taxon>
        <taxon>Dothideomycetes</taxon>
        <taxon>Pleosporomycetidae</taxon>
        <taxon>Pleosporales</taxon>
        <taxon>Lophiostomataceae</taxon>
        <taxon>Lophiostoma</taxon>
    </lineage>
</organism>
<feature type="region of interest" description="Disordered" evidence="3">
    <location>
        <begin position="525"/>
        <end position="549"/>
    </location>
</feature>
<dbReference type="InterPro" id="IPR012677">
    <property type="entry name" value="Nucleotide-bd_a/b_plait_sf"/>
</dbReference>